<sequence>MIDGSMYPDGWYPCHDWMKRDYSEHADSATSEVLSHRFWYLSSPQPGRHLST</sequence>
<name>A0A0C3ETV8_PILCF</name>
<organism evidence="1 2">
    <name type="scientific">Piloderma croceum (strain F 1598)</name>
    <dbReference type="NCBI Taxonomy" id="765440"/>
    <lineage>
        <taxon>Eukaryota</taxon>
        <taxon>Fungi</taxon>
        <taxon>Dikarya</taxon>
        <taxon>Basidiomycota</taxon>
        <taxon>Agaricomycotina</taxon>
        <taxon>Agaricomycetes</taxon>
        <taxon>Agaricomycetidae</taxon>
        <taxon>Atheliales</taxon>
        <taxon>Atheliaceae</taxon>
        <taxon>Piloderma</taxon>
    </lineage>
</organism>
<evidence type="ECO:0000313" key="1">
    <source>
        <dbReference type="EMBL" id="KIM75960.1"/>
    </source>
</evidence>
<dbReference type="AlphaFoldDB" id="A0A0C3ETV8"/>
<dbReference type="HOGENOM" id="CLU_3088068_0_0_1"/>
<dbReference type="EMBL" id="KN833040">
    <property type="protein sequence ID" value="KIM75960.1"/>
    <property type="molecule type" value="Genomic_DNA"/>
</dbReference>
<accession>A0A0C3ETV8</accession>
<dbReference type="Proteomes" id="UP000054166">
    <property type="component" value="Unassembled WGS sequence"/>
</dbReference>
<evidence type="ECO:0000313" key="2">
    <source>
        <dbReference type="Proteomes" id="UP000054166"/>
    </source>
</evidence>
<reference evidence="2" key="2">
    <citation type="submission" date="2015-01" db="EMBL/GenBank/DDBJ databases">
        <title>Evolutionary Origins and Diversification of the Mycorrhizal Mutualists.</title>
        <authorList>
            <consortium name="DOE Joint Genome Institute"/>
            <consortium name="Mycorrhizal Genomics Consortium"/>
            <person name="Kohler A."/>
            <person name="Kuo A."/>
            <person name="Nagy L.G."/>
            <person name="Floudas D."/>
            <person name="Copeland A."/>
            <person name="Barry K.W."/>
            <person name="Cichocki N."/>
            <person name="Veneault-Fourrey C."/>
            <person name="LaButti K."/>
            <person name="Lindquist E.A."/>
            <person name="Lipzen A."/>
            <person name="Lundell T."/>
            <person name="Morin E."/>
            <person name="Murat C."/>
            <person name="Riley R."/>
            <person name="Ohm R."/>
            <person name="Sun H."/>
            <person name="Tunlid A."/>
            <person name="Henrissat B."/>
            <person name="Grigoriev I.V."/>
            <person name="Hibbett D.S."/>
            <person name="Martin F."/>
        </authorList>
    </citation>
    <scope>NUCLEOTIDE SEQUENCE [LARGE SCALE GENOMIC DNA]</scope>
    <source>
        <strain evidence="2">F 1598</strain>
    </source>
</reference>
<protein>
    <submittedName>
        <fullName evidence="1">Uncharacterized protein</fullName>
    </submittedName>
</protein>
<reference evidence="1 2" key="1">
    <citation type="submission" date="2014-04" db="EMBL/GenBank/DDBJ databases">
        <authorList>
            <consortium name="DOE Joint Genome Institute"/>
            <person name="Kuo A."/>
            <person name="Tarkka M."/>
            <person name="Buscot F."/>
            <person name="Kohler A."/>
            <person name="Nagy L.G."/>
            <person name="Floudas D."/>
            <person name="Copeland A."/>
            <person name="Barry K.W."/>
            <person name="Cichocki N."/>
            <person name="Veneault-Fourrey C."/>
            <person name="LaButti K."/>
            <person name="Lindquist E.A."/>
            <person name="Lipzen A."/>
            <person name="Lundell T."/>
            <person name="Morin E."/>
            <person name="Murat C."/>
            <person name="Sun H."/>
            <person name="Tunlid A."/>
            <person name="Henrissat B."/>
            <person name="Grigoriev I.V."/>
            <person name="Hibbett D.S."/>
            <person name="Martin F."/>
            <person name="Nordberg H.P."/>
            <person name="Cantor M.N."/>
            <person name="Hua S.X."/>
        </authorList>
    </citation>
    <scope>NUCLEOTIDE SEQUENCE [LARGE SCALE GENOMIC DNA]</scope>
    <source>
        <strain evidence="1 2">F 1598</strain>
    </source>
</reference>
<gene>
    <name evidence="1" type="ORF">PILCRDRAFT_826804</name>
</gene>
<proteinExistence type="predicted"/>
<keyword evidence="2" id="KW-1185">Reference proteome</keyword>
<dbReference type="InParanoid" id="A0A0C3ETV8"/>